<reference evidence="2" key="1">
    <citation type="submission" date="2017-05" db="UniProtKB">
        <authorList>
            <consortium name="EnsemblMetazoa"/>
        </authorList>
    </citation>
    <scope>IDENTIFICATION</scope>
</reference>
<keyword evidence="1" id="KW-1133">Transmembrane helix</keyword>
<name>A0A1X7SLZ6_AMPQE</name>
<proteinExistence type="predicted"/>
<sequence length="47" mass="5433">MQLEPINDNIKFLTQAYCYYCYILLVCIVLLASLAVVTTSDPRQRHV</sequence>
<keyword evidence="1" id="KW-0812">Transmembrane</keyword>
<keyword evidence="1" id="KW-0472">Membrane</keyword>
<dbReference type="EnsemblMetazoa" id="Aqu2.1.03111_001">
    <property type="protein sequence ID" value="Aqu2.1.03111_001"/>
    <property type="gene ID" value="Aqu2.1.03111"/>
</dbReference>
<dbReference type="InParanoid" id="A0A1X7SLZ6"/>
<dbReference type="AlphaFoldDB" id="A0A1X7SLZ6"/>
<evidence type="ECO:0000256" key="1">
    <source>
        <dbReference type="SAM" id="Phobius"/>
    </source>
</evidence>
<feature type="transmembrane region" description="Helical" evidence="1">
    <location>
        <begin position="12"/>
        <end position="37"/>
    </location>
</feature>
<evidence type="ECO:0000313" key="2">
    <source>
        <dbReference type="EnsemblMetazoa" id="Aqu2.1.03111_001"/>
    </source>
</evidence>
<organism evidence="2">
    <name type="scientific">Amphimedon queenslandica</name>
    <name type="common">Sponge</name>
    <dbReference type="NCBI Taxonomy" id="400682"/>
    <lineage>
        <taxon>Eukaryota</taxon>
        <taxon>Metazoa</taxon>
        <taxon>Porifera</taxon>
        <taxon>Demospongiae</taxon>
        <taxon>Heteroscleromorpha</taxon>
        <taxon>Haplosclerida</taxon>
        <taxon>Niphatidae</taxon>
        <taxon>Amphimedon</taxon>
    </lineage>
</organism>
<accession>A0A1X7SLZ6</accession>
<protein>
    <submittedName>
        <fullName evidence="2">Uncharacterized protein</fullName>
    </submittedName>
</protein>